<evidence type="ECO:0000313" key="3">
    <source>
        <dbReference type="Proteomes" id="UP000799777"/>
    </source>
</evidence>
<dbReference type="InterPro" id="IPR052895">
    <property type="entry name" value="HetReg/Transcr_Mod"/>
</dbReference>
<proteinExistence type="predicted"/>
<dbReference type="Pfam" id="PF06985">
    <property type="entry name" value="HET"/>
    <property type="match status" value="1"/>
</dbReference>
<reference evidence="2" key="1">
    <citation type="journal article" date="2020" name="Stud. Mycol.">
        <title>101 Dothideomycetes genomes: a test case for predicting lifestyles and emergence of pathogens.</title>
        <authorList>
            <person name="Haridas S."/>
            <person name="Albert R."/>
            <person name="Binder M."/>
            <person name="Bloem J."/>
            <person name="Labutti K."/>
            <person name="Salamov A."/>
            <person name="Andreopoulos B."/>
            <person name="Baker S."/>
            <person name="Barry K."/>
            <person name="Bills G."/>
            <person name="Bluhm B."/>
            <person name="Cannon C."/>
            <person name="Castanera R."/>
            <person name="Culley D."/>
            <person name="Daum C."/>
            <person name="Ezra D."/>
            <person name="Gonzalez J."/>
            <person name="Henrissat B."/>
            <person name="Kuo A."/>
            <person name="Liang C."/>
            <person name="Lipzen A."/>
            <person name="Lutzoni F."/>
            <person name="Magnuson J."/>
            <person name="Mondo S."/>
            <person name="Nolan M."/>
            <person name="Ohm R."/>
            <person name="Pangilinan J."/>
            <person name="Park H.-J."/>
            <person name="Ramirez L."/>
            <person name="Alfaro M."/>
            <person name="Sun H."/>
            <person name="Tritt A."/>
            <person name="Yoshinaga Y."/>
            <person name="Zwiers L.-H."/>
            <person name="Turgeon B."/>
            <person name="Goodwin S."/>
            <person name="Spatafora J."/>
            <person name="Crous P."/>
            <person name="Grigoriev I."/>
        </authorList>
    </citation>
    <scope>NUCLEOTIDE SEQUENCE</scope>
    <source>
        <strain evidence="2">CBS 110217</strain>
    </source>
</reference>
<gene>
    <name evidence="2" type="ORF">EK21DRAFT_75932</name>
</gene>
<evidence type="ECO:0000259" key="1">
    <source>
        <dbReference type="Pfam" id="PF06985"/>
    </source>
</evidence>
<dbReference type="EMBL" id="ML978260">
    <property type="protein sequence ID" value="KAF2025678.1"/>
    <property type="molecule type" value="Genomic_DNA"/>
</dbReference>
<organism evidence="2 3">
    <name type="scientific">Setomelanomma holmii</name>
    <dbReference type="NCBI Taxonomy" id="210430"/>
    <lineage>
        <taxon>Eukaryota</taxon>
        <taxon>Fungi</taxon>
        <taxon>Dikarya</taxon>
        <taxon>Ascomycota</taxon>
        <taxon>Pezizomycotina</taxon>
        <taxon>Dothideomycetes</taxon>
        <taxon>Pleosporomycetidae</taxon>
        <taxon>Pleosporales</taxon>
        <taxon>Pleosporineae</taxon>
        <taxon>Phaeosphaeriaceae</taxon>
        <taxon>Setomelanomma</taxon>
    </lineage>
</organism>
<feature type="domain" description="Heterokaryon incompatibility" evidence="1">
    <location>
        <begin position="10"/>
        <end position="90"/>
    </location>
</feature>
<accession>A0A9P4GZF5</accession>
<protein>
    <submittedName>
        <fullName evidence="2">Heterokaryon incompatibility</fullName>
    </submittedName>
</protein>
<comment type="caution">
    <text evidence="2">The sequence shown here is derived from an EMBL/GenBank/DDBJ whole genome shotgun (WGS) entry which is preliminary data.</text>
</comment>
<dbReference type="AlphaFoldDB" id="A0A9P4GZF5"/>
<evidence type="ECO:0000313" key="2">
    <source>
        <dbReference type="EMBL" id="KAF2025678.1"/>
    </source>
</evidence>
<dbReference type="Proteomes" id="UP000799777">
    <property type="component" value="Unassembled WGS sequence"/>
</dbReference>
<dbReference type="PANTHER" id="PTHR24148">
    <property type="entry name" value="ANKYRIN REPEAT DOMAIN-CONTAINING PROTEIN 39 HOMOLOG-RELATED"/>
    <property type="match status" value="1"/>
</dbReference>
<keyword evidence="3" id="KW-1185">Reference proteome</keyword>
<dbReference type="InterPro" id="IPR010730">
    <property type="entry name" value="HET"/>
</dbReference>
<dbReference type="PANTHER" id="PTHR24148:SF77">
    <property type="entry name" value="HETEROKARYON INCOMPATIBILITY DOMAIN-CONTAINING PROTEIN"/>
    <property type="match status" value="1"/>
</dbReference>
<name>A0A9P4GZF5_9PLEO</name>
<dbReference type="OrthoDB" id="3553147at2759"/>
<sequence length="91" mass="10392">MGDLVGNHTYDAISYVWGSSSRSTKILCDHYTSSLYVTPNLWDVLAKLASEPSQLGGRRPYWIDGLCIDQENKEERGHQVRKMSKIYRRAA</sequence>